<dbReference type="Proteomes" id="UP000007431">
    <property type="component" value="Unassembled WGS sequence"/>
</dbReference>
<reference evidence="1 2" key="1">
    <citation type="journal article" date="2010" name="Nat. Biotechnol.">
        <title>Genome sequence of the model mushroom Schizophyllum commune.</title>
        <authorList>
            <person name="Ohm R.A."/>
            <person name="de Jong J.F."/>
            <person name="Lugones L.G."/>
            <person name="Aerts A."/>
            <person name="Kothe E."/>
            <person name="Stajich J.E."/>
            <person name="de Vries R.P."/>
            <person name="Record E."/>
            <person name="Levasseur A."/>
            <person name="Baker S.E."/>
            <person name="Bartholomew K.A."/>
            <person name="Coutinho P.M."/>
            <person name="Erdmann S."/>
            <person name="Fowler T.J."/>
            <person name="Gathman A.C."/>
            <person name="Lombard V."/>
            <person name="Henrissat B."/>
            <person name="Knabe N."/>
            <person name="Kuees U."/>
            <person name="Lilly W.W."/>
            <person name="Lindquist E."/>
            <person name="Lucas S."/>
            <person name="Magnuson J.K."/>
            <person name="Piumi F."/>
            <person name="Raudaskoski M."/>
            <person name="Salamov A."/>
            <person name="Schmutz J."/>
            <person name="Schwarze F.W.M.R."/>
            <person name="vanKuyk P.A."/>
            <person name="Horton J.S."/>
            <person name="Grigoriev I.V."/>
            <person name="Woesten H.A.B."/>
        </authorList>
    </citation>
    <scope>NUCLEOTIDE SEQUENCE [LARGE SCALE GENOMIC DNA]</scope>
    <source>
        <strain evidence="2">H4-8 / FGSC 9210</strain>
    </source>
</reference>
<name>D8QF41_SCHCM</name>
<sequence>MPSCFRYYYSSLCCGTIPRCAVVLFCVML</sequence>
<dbReference type="InParanoid" id="D8QF41"/>
<dbReference type="GeneID" id="9591738"/>
<dbReference type="HOGENOM" id="CLU_3410764_0_0_1"/>
<organism evidence="2">
    <name type="scientific">Schizophyllum commune (strain H4-8 / FGSC 9210)</name>
    <name type="common">Split gill fungus</name>
    <dbReference type="NCBI Taxonomy" id="578458"/>
    <lineage>
        <taxon>Eukaryota</taxon>
        <taxon>Fungi</taxon>
        <taxon>Dikarya</taxon>
        <taxon>Basidiomycota</taxon>
        <taxon>Agaricomycotina</taxon>
        <taxon>Agaricomycetes</taxon>
        <taxon>Agaricomycetidae</taxon>
        <taxon>Agaricales</taxon>
        <taxon>Schizophyllaceae</taxon>
        <taxon>Schizophyllum</taxon>
    </lineage>
</organism>
<gene>
    <name evidence="1" type="ORF">SCHCODRAFT_270007</name>
</gene>
<evidence type="ECO:0000313" key="1">
    <source>
        <dbReference type="EMBL" id="EFI93063.1"/>
    </source>
</evidence>
<evidence type="ECO:0000313" key="2">
    <source>
        <dbReference type="Proteomes" id="UP000007431"/>
    </source>
</evidence>
<accession>D8QF41</accession>
<protein>
    <submittedName>
        <fullName evidence="1">Pheromone-like protein</fullName>
    </submittedName>
</protein>
<dbReference type="EMBL" id="GL377311">
    <property type="protein sequence ID" value="EFI93063.1"/>
    <property type="molecule type" value="Genomic_DNA"/>
</dbReference>
<keyword evidence="2" id="KW-1185">Reference proteome</keyword>
<dbReference type="AlphaFoldDB" id="D8QF41"/>
<dbReference type="KEGG" id="scm:SCHCO_01160054"/>
<proteinExistence type="predicted"/>